<sequence>MVNDVSYKSLPSSPCKYRANTRNPIVEPTPAGKKLKLFGVELHTPALAEAPGPLRQEDFSSSSSTVSTSDREKPSQSSSSEDDNNNNKNRRFECQYCCKEFGNSQALGGHQNAHKKERIIMKKKKSLMMNCYYLQPPPAAALQNYAGPYGYDVVTSPPPAASWQIRFGAHDVFRRDSSPAFTLSGKNWPEIHPAKFSSSSSPDVSLPPPARTMNMMNDCYRPAAVKGPTCATLNSNSNNNNNKPSSKGLDLELGLRLLD</sequence>
<name>A0A484N1Q4_9ASTE</name>
<organism evidence="4 5">
    <name type="scientific">Cuscuta campestris</name>
    <dbReference type="NCBI Taxonomy" id="132261"/>
    <lineage>
        <taxon>Eukaryota</taxon>
        <taxon>Viridiplantae</taxon>
        <taxon>Streptophyta</taxon>
        <taxon>Embryophyta</taxon>
        <taxon>Tracheophyta</taxon>
        <taxon>Spermatophyta</taxon>
        <taxon>Magnoliopsida</taxon>
        <taxon>eudicotyledons</taxon>
        <taxon>Gunneridae</taxon>
        <taxon>Pentapetalae</taxon>
        <taxon>asterids</taxon>
        <taxon>lamiids</taxon>
        <taxon>Solanales</taxon>
        <taxon>Convolvulaceae</taxon>
        <taxon>Cuscuteae</taxon>
        <taxon>Cuscuta</taxon>
        <taxon>Cuscuta subgen. Grammica</taxon>
        <taxon>Cuscuta sect. Cleistogrammica</taxon>
    </lineage>
</organism>
<dbReference type="GO" id="GO:0005634">
    <property type="term" value="C:nucleus"/>
    <property type="evidence" value="ECO:0007669"/>
    <property type="project" value="TreeGrafter"/>
</dbReference>
<evidence type="ECO:0000259" key="3">
    <source>
        <dbReference type="PROSITE" id="PS50157"/>
    </source>
</evidence>
<dbReference type="GO" id="GO:0009736">
    <property type="term" value="P:cytokinin-activated signaling pathway"/>
    <property type="evidence" value="ECO:0007669"/>
    <property type="project" value="TreeGrafter"/>
</dbReference>
<dbReference type="OrthoDB" id="1939583at2759"/>
<dbReference type="GO" id="GO:0010090">
    <property type="term" value="P:trichome morphogenesis"/>
    <property type="evidence" value="ECO:0007669"/>
    <property type="project" value="InterPro"/>
</dbReference>
<dbReference type="EMBL" id="OOIL02005599">
    <property type="protein sequence ID" value="VFQ95201.1"/>
    <property type="molecule type" value="Genomic_DNA"/>
</dbReference>
<keyword evidence="1" id="KW-0479">Metal-binding</keyword>
<dbReference type="GO" id="GO:0008270">
    <property type="term" value="F:zinc ion binding"/>
    <property type="evidence" value="ECO:0007669"/>
    <property type="project" value="UniProtKB-KW"/>
</dbReference>
<dbReference type="PROSITE" id="PS00028">
    <property type="entry name" value="ZINC_FINGER_C2H2_1"/>
    <property type="match status" value="1"/>
</dbReference>
<dbReference type="Gene3D" id="3.30.160.60">
    <property type="entry name" value="Classic Zinc Finger"/>
    <property type="match status" value="1"/>
</dbReference>
<dbReference type="InterPro" id="IPR044299">
    <property type="entry name" value="GIS3/ZFP5/ZFP6"/>
</dbReference>
<dbReference type="GO" id="GO:0000976">
    <property type="term" value="F:transcription cis-regulatory region binding"/>
    <property type="evidence" value="ECO:0007669"/>
    <property type="project" value="TreeGrafter"/>
</dbReference>
<feature type="domain" description="C2H2-type" evidence="3">
    <location>
        <begin position="92"/>
        <end position="119"/>
    </location>
</feature>
<dbReference type="InterPro" id="IPR013087">
    <property type="entry name" value="Znf_C2H2_type"/>
</dbReference>
<evidence type="ECO:0000256" key="2">
    <source>
        <dbReference type="SAM" id="MobiDB-lite"/>
    </source>
</evidence>
<protein>
    <recommendedName>
        <fullName evidence="3">C2H2-type domain-containing protein</fullName>
    </recommendedName>
</protein>
<gene>
    <name evidence="4" type="ORF">CCAM_LOCUS36977</name>
</gene>
<dbReference type="GO" id="GO:0009740">
    <property type="term" value="P:gibberellic acid mediated signaling pathway"/>
    <property type="evidence" value="ECO:0007669"/>
    <property type="project" value="TreeGrafter"/>
</dbReference>
<proteinExistence type="predicted"/>
<keyword evidence="1" id="KW-0862">Zinc</keyword>
<evidence type="ECO:0000313" key="4">
    <source>
        <dbReference type="EMBL" id="VFQ95201.1"/>
    </source>
</evidence>
<dbReference type="PROSITE" id="PS50157">
    <property type="entry name" value="ZINC_FINGER_C2H2_2"/>
    <property type="match status" value="1"/>
</dbReference>
<dbReference type="GO" id="GO:0003700">
    <property type="term" value="F:DNA-binding transcription factor activity"/>
    <property type="evidence" value="ECO:0007669"/>
    <property type="project" value="TreeGrafter"/>
</dbReference>
<feature type="region of interest" description="Disordered" evidence="2">
    <location>
        <begin position="1"/>
        <end position="30"/>
    </location>
</feature>
<accession>A0A484N1Q4</accession>
<dbReference type="InterPro" id="IPR036236">
    <property type="entry name" value="Znf_C2H2_sf"/>
</dbReference>
<dbReference type="Proteomes" id="UP000595140">
    <property type="component" value="Unassembled WGS sequence"/>
</dbReference>
<evidence type="ECO:0000313" key="5">
    <source>
        <dbReference type="Proteomes" id="UP000595140"/>
    </source>
</evidence>
<reference evidence="4 5" key="1">
    <citation type="submission" date="2018-04" db="EMBL/GenBank/DDBJ databases">
        <authorList>
            <person name="Vogel A."/>
        </authorList>
    </citation>
    <scope>NUCLEOTIDE SEQUENCE [LARGE SCALE GENOMIC DNA]</scope>
</reference>
<dbReference type="PANTHER" id="PTHR46353">
    <property type="entry name" value="ZINC FINGER PROTEIN 5"/>
    <property type="match status" value="1"/>
</dbReference>
<dbReference type="AlphaFoldDB" id="A0A484N1Q4"/>
<keyword evidence="5" id="KW-1185">Reference proteome</keyword>
<dbReference type="PANTHER" id="PTHR46353:SF5">
    <property type="entry name" value="ZINC FINGER PROTEIN 5"/>
    <property type="match status" value="1"/>
</dbReference>
<dbReference type="SUPFAM" id="SSF57667">
    <property type="entry name" value="beta-beta-alpha zinc fingers"/>
    <property type="match status" value="1"/>
</dbReference>
<evidence type="ECO:0000256" key="1">
    <source>
        <dbReference type="PROSITE-ProRule" id="PRU00042"/>
    </source>
</evidence>
<keyword evidence="1" id="KW-0863">Zinc-finger</keyword>
<feature type="region of interest" description="Disordered" evidence="2">
    <location>
        <begin position="47"/>
        <end position="87"/>
    </location>
</feature>